<accession>A0ABN9F2S8</accession>
<organism evidence="1 2">
    <name type="scientific">Staurois parvus</name>
    <dbReference type="NCBI Taxonomy" id="386267"/>
    <lineage>
        <taxon>Eukaryota</taxon>
        <taxon>Metazoa</taxon>
        <taxon>Chordata</taxon>
        <taxon>Craniata</taxon>
        <taxon>Vertebrata</taxon>
        <taxon>Euteleostomi</taxon>
        <taxon>Amphibia</taxon>
        <taxon>Batrachia</taxon>
        <taxon>Anura</taxon>
        <taxon>Neobatrachia</taxon>
        <taxon>Ranoidea</taxon>
        <taxon>Ranidae</taxon>
        <taxon>Staurois</taxon>
    </lineage>
</organism>
<evidence type="ECO:0000313" key="2">
    <source>
        <dbReference type="Proteomes" id="UP001162483"/>
    </source>
</evidence>
<protein>
    <submittedName>
        <fullName evidence="1">Uncharacterized protein</fullName>
    </submittedName>
</protein>
<comment type="caution">
    <text evidence="1">The sequence shown here is derived from an EMBL/GenBank/DDBJ whole genome shotgun (WGS) entry which is preliminary data.</text>
</comment>
<dbReference type="Proteomes" id="UP001162483">
    <property type="component" value="Unassembled WGS sequence"/>
</dbReference>
<proteinExistence type="predicted"/>
<reference evidence="1" key="1">
    <citation type="submission" date="2023-05" db="EMBL/GenBank/DDBJ databases">
        <authorList>
            <person name="Stuckert A."/>
        </authorList>
    </citation>
    <scope>NUCLEOTIDE SEQUENCE</scope>
</reference>
<gene>
    <name evidence="1" type="ORF">SPARVUS_LOCUS10966344</name>
</gene>
<dbReference type="EMBL" id="CATNWA010016105">
    <property type="protein sequence ID" value="CAI9589936.1"/>
    <property type="molecule type" value="Genomic_DNA"/>
</dbReference>
<sequence length="70" mass="8432">MQLHHPHREMRTHGRVPLVLMAHRLHWKTQPYWEPRCGLRFPKKCRDFFTCVSWARESIQMNGFSCPGVD</sequence>
<name>A0ABN9F2S8_9NEOB</name>
<evidence type="ECO:0000313" key="1">
    <source>
        <dbReference type="EMBL" id="CAI9589936.1"/>
    </source>
</evidence>
<keyword evidence="2" id="KW-1185">Reference proteome</keyword>